<dbReference type="AGR" id="WB:WBGene00017737"/>
<dbReference type="PIR" id="T33828">
    <property type="entry name" value="T33828"/>
</dbReference>
<dbReference type="HOGENOM" id="CLU_000288_63_0_1"/>
<keyword evidence="5" id="KW-0067">ATP-binding</keyword>
<evidence type="ECO:0000259" key="6">
    <source>
        <dbReference type="PROSITE" id="PS50011"/>
    </source>
</evidence>
<dbReference type="GO" id="GO:0004674">
    <property type="term" value="F:protein serine/threonine kinase activity"/>
    <property type="evidence" value="ECO:0000318"/>
    <property type="project" value="GO_Central"/>
</dbReference>
<dbReference type="PhylomeDB" id="Q9TXI1"/>
<evidence type="ECO:0000256" key="4">
    <source>
        <dbReference type="ARBA" id="ARBA00022777"/>
    </source>
</evidence>
<dbReference type="Proteomes" id="UP000001940">
    <property type="component" value="Chromosome I"/>
</dbReference>
<dbReference type="IntAct" id="Q9TXI1">
    <property type="interactions" value="1"/>
</dbReference>
<proteinExistence type="predicted"/>
<keyword evidence="1" id="KW-0723">Serine/threonine-protein kinase</keyword>
<dbReference type="Bgee" id="WBGene00017737">
    <property type="expression patterns" value="Expressed in adult organism and 2 other cell types or tissues"/>
</dbReference>
<dbReference type="InterPro" id="IPR000719">
    <property type="entry name" value="Prot_kinase_dom"/>
</dbReference>
<dbReference type="SMR" id="Q9TXI1"/>
<dbReference type="OrthoDB" id="541276at2759"/>
<dbReference type="InterPro" id="IPR008271">
    <property type="entry name" value="Ser/Thr_kinase_AS"/>
</dbReference>
<dbReference type="EMBL" id="BX284601">
    <property type="protein sequence ID" value="CCD69892.1"/>
    <property type="molecule type" value="Genomic_DNA"/>
</dbReference>
<dbReference type="WormBase" id="F23C8.8">
    <property type="protein sequence ID" value="CE20717"/>
    <property type="gene ID" value="WBGene00017737"/>
</dbReference>
<dbReference type="CTD" id="171802"/>
<evidence type="ECO:0000313" key="9">
    <source>
        <dbReference type="WormBase" id="F23C8.8"/>
    </source>
</evidence>
<sequence length="301" mass="34585">MSTPTLSPSTEKLIPIIGLSVSGTFSPRPIATTAHSVVFKVDSQLYRREVIVKIVDRKSIPANVAEKFFPRELEITMKVRHPHIARCLAITRPAPTKFVIISDYYERGTLLEWILQKKRLKEHPLAATLFRQLIEAINYLHKRGIVHRDVKLENILIDGNGDIKLIDFGFARHIERRERSRSFCGTQPYTCPQITKYRPYEAYAADYYACGIVLFTMVTGKWPNMTENPNIYPEGYPSRSCRKLVSSLLDGNEMSRAGYDECVNSEWMGVHPVWMFANHAYFYEEVRGEDPNSSNCEMSEI</sequence>
<keyword evidence="3" id="KW-0547">Nucleotide-binding</keyword>
<keyword evidence="4 7" id="KW-0418">Kinase</keyword>
<dbReference type="STRING" id="6239.F23C8.8.1"/>
<dbReference type="PANTHER" id="PTHR24346:SF82">
    <property type="entry name" value="KP78A-RELATED"/>
    <property type="match status" value="1"/>
</dbReference>
<dbReference type="Gene3D" id="1.10.510.10">
    <property type="entry name" value="Transferase(Phosphotransferase) domain 1"/>
    <property type="match status" value="1"/>
</dbReference>
<protein>
    <submittedName>
        <fullName evidence="7">Protein kinase domain-containing protein</fullName>
    </submittedName>
</protein>
<evidence type="ECO:0000256" key="1">
    <source>
        <dbReference type="ARBA" id="ARBA00022527"/>
    </source>
</evidence>
<evidence type="ECO:0000256" key="5">
    <source>
        <dbReference type="ARBA" id="ARBA00022840"/>
    </source>
</evidence>
<dbReference type="GeneID" id="171802"/>
<dbReference type="OMA" id="YAADWYA"/>
<dbReference type="GO" id="GO:0005524">
    <property type="term" value="F:ATP binding"/>
    <property type="evidence" value="ECO:0007669"/>
    <property type="project" value="UniProtKB-KW"/>
</dbReference>
<gene>
    <name evidence="7" type="ORF">CELE_F23C8.8</name>
    <name evidence="7 9" type="ORF">F23C8.8</name>
</gene>
<dbReference type="InterPro" id="IPR011009">
    <property type="entry name" value="Kinase-like_dom_sf"/>
</dbReference>
<evidence type="ECO:0000256" key="3">
    <source>
        <dbReference type="ARBA" id="ARBA00022741"/>
    </source>
</evidence>
<dbReference type="RefSeq" id="NP_490976.1">
    <property type="nucleotide sequence ID" value="NM_058575.1"/>
</dbReference>
<feature type="domain" description="Protein kinase" evidence="6">
    <location>
        <begin position="14"/>
        <end position="268"/>
    </location>
</feature>
<dbReference type="AlphaFoldDB" id="Q9TXI1"/>
<evidence type="ECO:0000256" key="2">
    <source>
        <dbReference type="ARBA" id="ARBA00022679"/>
    </source>
</evidence>
<dbReference type="UCSC" id="F23C8.8">
    <property type="organism name" value="c. elegans"/>
</dbReference>
<dbReference type="PROSITE" id="PS50011">
    <property type="entry name" value="PROTEIN_KINASE_DOM"/>
    <property type="match status" value="1"/>
</dbReference>
<reference evidence="7 8" key="1">
    <citation type="journal article" date="1998" name="Science">
        <title>Genome sequence of the nematode C. elegans: a platform for investigating biology.</title>
        <authorList>
            <consortium name="The C. elegans sequencing consortium"/>
            <person name="Sulson J.E."/>
            <person name="Waterston R."/>
        </authorList>
    </citation>
    <scope>NUCLEOTIDE SEQUENCE [LARGE SCALE GENOMIC DNA]</scope>
    <source>
        <strain evidence="7 8">Bristol N2</strain>
    </source>
</reference>
<dbReference type="PANTHER" id="PTHR24346">
    <property type="entry name" value="MAP/MICROTUBULE AFFINITY-REGULATING KINASE"/>
    <property type="match status" value="1"/>
</dbReference>
<keyword evidence="2" id="KW-0808">Transferase</keyword>
<organism evidence="7 8">
    <name type="scientific">Caenorhabditis elegans</name>
    <dbReference type="NCBI Taxonomy" id="6239"/>
    <lineage>
        <taxon>Eukaryota</taxon>
        <taxon>Metazoa</taxon>
        <taxon>Ecdysozoa</taxon>
        <taxon>Nematoda</taxon>
        <taxon>Chromadorea</taxon>
        <taxon>Rhabditida</taxon>
        <taxon>Rhabditina</taxon>
        <taxon>Rhabditomorpha</taxon>
        <taxon>Rhabditoidea</taxon>
        <taxon>Rhabditidae</taxon>
        <taxon>Peloderinae</taxon>
        <taxon>Caenorhabditis</taxon>
    </lineage>
</organism>
<dbReference type="SMART" id="SM00220">
    <property type="entry name" value="S_TKc"/>
    <property type="match status" value="1"/>
</dbReference>
<dbReference type="PaxDb" id="6239-F23C8.8"/>
<evidence type="ECO:0000313" key="7">
    <source>
        <dbReference type="EMBL" id="CCD69892.1"/>
    </source>
</evidence>
<dbReference type="eggNOG" id="KOG0583">
    <property type="taxonomic scope" value="Eukaryota"/>
</dbReference>
<keyword evidence="8" id="KW-1185">Reference proteome</keyword>
<accession>Q9TXI1</accession>
<dbReference type="PROSITE" id="PS00108">
    <property type="entry name" value="PROTEIN_KINASE_ST"/>
    <property type="match status" value="1"/>
</dbReference>
<dbReference type="InParanoid" id="Q9TXI1"/>
<dbReference type="KEGG" id="cel:CELE_F23C8.8"/>
<name>Q9TXI1_CAEEL</name>
<evidence type="ECO:0000313" key="8">
    <source>
        <dbReference type="Proteomes" id="UP000001940"/>
    </source>
</evidence>
<dbReference type="Pfam" id="PF00069">
    <property type="entry name" value="Pkinase"/>
    <property type="match status" value="1"/>
</dbReference>
<dbReference type="SUPFAM" id="SSF56112">
    <property type="entry name" value="Protein kinase-like (PK-like)"/>
    <property type="match status" value="1"/>
</dbReference>